<dbReference type="Pfam" id="PF07321">
    <property type="entry name" value="YscO"/>
    <property type="match status" value="1"/>
</dbReference>
<gene>
    <name evidence="3" type="ORF">SAMN06295970_101458</name>
</gene>
<accession>A0ABY1PTH0</accession>
<dbReference type="InterPro" id="IPR053716">
    <property type="entry name" value="Flag_assembly_chemotaxis_eff"/>
</dbReference>
<reference evidence="3 4" key="1">
    <citation type="submission" date="2017-05" db="EMBL/GenBank/DDBJ databases">
        <authorList>
            <person name="Varghese N."/>
            <person name="Submissions S."/>
        </authorList>
    </citation>
    <scope>NUCLEOTIDE SEQUENCE [LARGE SCALE GENOMIC DNA]</scope>
    <source>
        <strain evidence="3 4">DSM 26001</strain>
    </source>
</reference>
<name>A0ABY1PTH0_9BURK</name>
<dbReference type="Proteomes" id="UP001158049">
    <property type="component" value="Unassembled WGS sequence"/>
</dbReference>
<proteinExistence type="predicted"/>
<feature type="coiled-coil region" evidence="1">
    <location>
        <begin position="85"/>
        <end position="112"/>
    </location>
</feature>
<comment type="caution">
    <text evidence="3">The sequence shown here is derived from an EMBL/GenBank/DDBJ whole genome shotgun (WGS) entry which is preliminary data.</text>
</comment>
<dbReference type="Gene3D" id="1.10.287.1700">
    <property type="match status" value="1"/>
</dbReference>
<evidence type="ECO:0000313" key="4">
    <source>
        <dbReference type="Proteomes" id="UP001158049"/>
    </source>
</evidence>
<protein>
    <submittedName>
        <fullName evidence="3">Type III secretion protein YscO</fullName>
    </submittedName>
</protein>
<evidence type="ECO:0000256" key="2">
    <source>
        <dbReference type="SAM" id="MobiDB-lite"/>
    </source>
</evidence>
<keyword evidence="4" id="KW-1185">Reference proteome</keyword>
<dbReference type="RefSeq" id="WP_283440599.1">
    <property type="nucleotide sequence ID" value="NZ_FXUL01000001.1"/>
</dbReference>
<organism evidence="3 4">
    <name type="scientific">Noviherbaspirillum suwonense</name>
    <dbReference type="NCBI Taxonomy" id="1224511"/>
    <lineage>
        <taxon>Bacteria</taxon>
        <taxon>Pseudomonadati</taxon>
        <taxon>Pseudomonadota</taxon>
        <taxon>Betaproteobacteria</taxon>
        <taxon>Burkholderiales</taxon>
        <taxon>Oxalobacteraceae</taxon>
        <taxon>Noviherbaspirillum</taxon>
    </lineage>
</organism>
<feature type="compositionally biased region" description="Basic and acidic residues" evidence="2">
    <location>
        <begin position="146"/>
        <end position="156"/>
    </location>
</feature>
<keyword evidence="1" id="KW-0175">Coiled coil</keyword>
<evidence type="ECO:0000313" key="3">
    <source>
        <dbReference type="EMBL" id="SMP44784.1"/>
    </source>
</evidence>
<dbReference type="EMBL" id="FXUL01000001">
    <property type="protein sequence ID" value="SMP44784.1"/>
    <property type="molecule type" value="Genomic_DNA"/>
</dbReference>
<evidence type="ECO:0000256" key="1">
    <source>
        <dbReference type="SAM" id="Coils"/>
    </source>
</evidence>
<feature type="region of interest" description="Disordered" evidence="2">
    <location>
        <begin position="146"/>
        <end position="169"/>
    </location>
</feature>
<dbReference type="InterPro" id="IPR009929">
    <property type="entry name" value="T3SS_YscO"/>
</dbReference>
<sequence>MKIIEDLLRIKTHRENQAELQLSQASKLLQSAIEARIEAKVALDQAHGAHGARKAALYADLFSRLVQRSDIDIAHAELEKMHVVIKECEVALESARQKQSDAEKNREQMRIAYRNACRAREKYTELSKQASIENTRIELHKEDMELEELSPKRSDENAATLTTHPEFAP</sequence>